<dbReference type="GO" id="GO:0005886">
    <property type="term" value="C:plasma membrane"/>
    <property type="evidence" value="ECO:0007669"/>
    <property type="project" value="TreeGrafter"/>
</dbReference>
<dbReference type="EMBL" id="SMAA01000003">
    <property type="protein sequence ID" value="TCS80865.1"/>
    <property type="molecule type" value="Genomic_DNA"/>
</dbReference>
<gene>
    <name evidence="9" type="ORF">EDC37_10334</name>
</gene>
<dbReference type="InterPro" id="IPR050487">
    <property type="entry name" value="FtsQ_DivIB"/>
</dbReference>
<dbReference type="InterPro" id="IPR005548">
    <property type="entry name" value="Cell_div_FtsQ/DivIB_C"/>
</dbReference>
<evidence type="ECO:0000256" key="3">
    <source>
        <dbReference type="ARBA" id="ARBA00022618"/>
    </source>
</evidence>
<evidence type="ECO:0000256" key="4">
    <source>
        <dbReference type="ARBA" id="ARBA00022692"/>
    </source>
</evidence>
<dbReference type="GO" id="GO:0051301">
    <property type="term" value="P:cell division"/>
    <property type="evidence" value="ECO:0007669"/>
    <property type="project" value="UniProtKB-KW"/>
</dbReference>
<dbReference type="Pfam" id="PF03799">
    <property type="entry name" value="FtsQ_DivIB_C"/>
    <property type="match status" value="1"/>
</dbReference>
<protein>
    <submittedName>
        <fullName evidence="9">Cell division protein FtsQ</fullName>
    </submittedName>
</protein>
<keyword evidence="10" id="KW-1185">Reference proteome</keyword>
<evidence type="ECO:0000256" key="1">
    <source>
        <dbReference type="ARBA" id="ARBA00004370"/>
    </source>
</evidence>
<comment type="caution">
    <text evidence="9">The sequence shown here is derived from an EMBL/GenBank/DDBJ whole genome shotgun (WGS) entry which is preliminary data.</text>
</comment>
<dbReference type="Pfam" id="PF08478">
    <property type="entry name" value="POTRA_1"/>
    <property type="match status" value="1"/>
</dbReference>
<accession>A0A4R3KCQ2</accession>
<dbReference type="AlphaFoldDB" id="A0A4R3KCQ2"/>
<keyword evidence="6" id="KW-0472">Membrane</keyword>
<evidence type="ECO:0000256" key="7">
    <source>
        <dbReference type="ARBA" id="ARBA00023306"/>
    </source>
</evidence>
<name>A0A4R3KCQ2_9FIRM</name>
<evidence type="ECO:0000256" key="5">
    <source>
        <dbReference type="ARBA" id="ARBA00022989"/>
    </source>
</evidence>
<dbReference type="InterPro" id="IPR034746">
    <property type="entry name" value="POTRA"/>
</dbReference>
<sequence length="241" mass="27159">MRMKRKFPRRYIVKGLLLFLLLAGIISFLNSPILAVSSIVVQGQTGLTKDQICQIAGIKEPINIFAVKTDYLQKRLESDLRIEKAAVRRSFPNMLVIEVKERKPIATLLCNYGYVDIAGDGVVMNAYHNMQTMKFPMLTGVTIADVYIGDRISDENVLKAAGFLESLDNADLEQISEINLAVPQNIMAYTTGGVRIKLGDLSLYEEKAKKTMVFLEDLKTIKKPIEYVDFEYTTPVLKFKP</sequence>
<evidence type="ECO:0000256" key="6">
    <source>
        <dbReference type="ARBA" id="ARBA00023136"/>
    </source>
</evidence>
<comment type="subcellular location">
    <subcellularLocation>
        <location evidence="1">Membrane</location>
    </subcellularLocation>
</comment>
<evidence type="ECO:0000259" key="8">
    <source>
        <dbReference type="PROSITE" id="PS51779"/>
    </source>
</evidence>
<reference evidence="9 10" key="1">
    <citation type="submission" date="2019-03" db="EMBL/GenBank/DDBJ databases">
        <title>Genomic Encyclopedia of Type Strains, Phase IV (KMG-IV): sequencing the most valuable type-strain genomes for metagenomic binning, comparative biology and taxonomic classification.</title>
        <authorList>
            <person name="Goeker M."/>
        </authorList>
    </citation>
    <scope>NUCLEOTIDE SEQUENCE [LARGE SCALE GENOMIC DNA]</scope>
    <source>
        <strain evidence="9 10">DSM 20467</strain>
    </source>
</reference>
<proteinExistence type="predicted"/>
<keyword evidence="7" id="KW-0131">Cell cycle</keyword>
<evidence type="ECO:0000313" key="10">
    <source>
        <dbReference type="Proteomes" id="UP000295188"/>
    </source>
</evidence>
<keyword evidence="5" id="KW-1133">Transmembrane helix</keyword>
<keyword evidence="2" id="KW-1003">Cell membrane</keyword>
<keyword evidence="4" id="KW-0812">Transmembrane</keyword>
<dbReference type="OrthoDB" id="1633656at2"/>
<dbReference type="PANTHER" id="PTHR37820">
    <property type="entry name" value="CELL DIVISION PROTEIN DIVIB"/>
    <property type="match status" value="1"/>
</dbReference>
<dbReference type="PANTHER" id="PTHR37820:SF1">
    <property type="entry name" value="CELL DIVISION PROTEIN FTSQ"/>
    <property type="match status" value="1"/>
</dbReference>
<dbReference type="PROSITE" id="PS51779">
    <property type="entry name" value="POTRA"/>
    <property type="match status" value="1"/>
</dbReference>
<dbReference type="Proteomes" id="UP000295188">
    <property type="component" value="Unassembled WGS sequence"/>
</dbReference>
<evidence type="ECO:0000256" key="2">
    <source>
        <dbReference type="ARBA" id="ARBA00022475"/>
    </source>
</evidence>
<dbReference type="InterPro" id="IPR013685">
    <property type="entry name" value="POTRA_FtsQ_type"/>
</dbReference>
<keyword evidence="3 9" id="KW-0132">Cell division</keyword>
<dbReference type="Gene3D" id="3.10.20.310">
    <property type="entry name" value="membrane protein fhac"/>
    <property type="match status" value="1"/>
</dbReference>
<organism evidence="9 10">
    <name type="scientific">Pectinatus cerevisiiphilus</name>
    <dbReference type="NCBI Taxonomy" id="86956"/>
    <lineage>
        <taxon>Bacteria</taxon>
        <taxon>Bacillati</taxon>
        <taxon>Bacillota</taxon>
        <taxon>Negativicutes</taxon>
        <taxon>Selenomonadales</taxon>
        <taxon>Selenomonadaceae</taxon>
        <taxon>Pectinatus</taxon>
    </lineage>
</organism>
<feature type="domain" description="POTRA" evidence="8">
    <location>
        <begin position="34"/>
        <end position="102"/>
    </location>
</feature>
<evidence type="ECO:0000313" key="9">
    <source>
        <dbReference type="EMBL" id="TCS80865.1"/>
    </source>
</evidence>